<dbReference type="EMBL" id="CAJOBD010000742">
    <property type="protein sequence ID" value="CAF3713860.1"/>
    <property type="molecule type" value="Genomic_DNA"/>
</dbReference>
<feature type="transmembrane region" description="Helical" evidence="1">
    <location>
        <begin position="51"/>
        <end position="73"/>
    </location>
</feature>
<name>A0A813ZDD0_9BILA</name>
<dbReference type="Pfam" id="PF04116">
    <property type="entry name" value="FA_hydroxylase"/>
    <property type="match status" value="1"/>
</dbReference>
<feature type="transmembrane region" description="Helical" evidence="1">
    <location>
        <begin position="6"/>
        <end position="31"/>
    </location>
</feature>
<dbReference type="OrthoDB" id="408954at2759"/>
<reference evidence="3" key="1">
    <citation type="submission" date="2021-02" db="EMBL/GenBank/DDBJ databases">
        <authorList>
            <person name="Nowell W R."/>
        </authorList>
    </citation>
    <scope>NUCLEOTIDE SEQUENCE</scope>
</reference>
<dbReference type="GO" id="GO:0016491">
    <property type="term" value="F:oxidoreductase activity"/>
    <property type="evidence" value="ECO:0007669"/>
    <property type="project" value="InterPro"/>
</dbReference>
<dbReference type="GO" id="GO:0005506">
    <property type="term" value="F:iron ion binding"/>
    <property type="evidence" value="ECO:0007669"/>
    <property type="project" value="InterPro"/>
</dbReference>
<evidence type="ECO:0000256" key="1">
    <source>
        <dbReference type="SAM" id="Phobius"/>
    </source>
</evidence>
<feature type="domain" description="Fatty acid hydroxylase" evidence="2">
    <location>
        <begin position="92"/>
        <end position="225"/>
    </location>
</feature>
<dbReference type="EMBL" id="CAJOAX010000678">
    <property type="protein sequence ID" value="CAF3634305.1"/>
    <property type="molecule type" value="Genomic_DNA"/>
</dbReference>
<dbReference type="Proteomes" id="UP000663882">
    <property type="component" value="Unassembled WGS sequence"/>
</dbReference>
<dbReference type="InterPro" id="IPR006694">
    <property type="entry name" value="Fatty_acid_hydroxylase"/>
</dbReference>
<evidence type="ECO:0000313" key="7">
    <source>
        <dbReference type="EMBL" id="CAF3713860.1"/>
    </source>
</evidence>
<evidence type="ECO:0000313" key="8">
    <source>
        <dbReference type="EMBL" id="CAF4262234.1"/>
    </source>
</evidence>
<keyword evidence="1" id="KW-0472">Membrane</keyword>
<dbReference type="Proteomes" id="UP000663836">
    <property type="component" value="Unassembled WGS sequence"/>
</dbReference>
<keyword evidence="1" id="KW-0812">Transmembrane</keyword>
<evidence type="ECO:0000313" key="5">
    <source>
        <dbReference type="EMBL" id="CAF1158923.1"/>
    </source>
</evidence>
<proteinExistence type="predicted"/>
<feature type="transmembrane region" description="Helical" evidence="1">
    <location>
        <begin position="85"/>
        <end position="105"/>
    </location>
</feature>
<keyword evidence="1" id="KW-1133">Transmembrane helix</keyword>
<dbReference type="EMBL" id="CAJNOT010001177">
    <property type="protein sequence ID" value="CAF1158923.1"/>
    <property type="molecule type" value="Genomic_DNA"/>
</dbReference>
<dbReference type="Proteomes" id="UP000663889">
    <property type="component" value="Unassembled WGS sequence"/>
</dbReference>
<dbReference type="Proteomes" id="UP000663864">
    <property type="component" value="Unassembled WGS sequence"/>
</dbReference>
<dbReference type="EMBL" id="CAJOBE010024342">
    <property type="protein sequence ID" value="CAF4262234.1"/>
    <property type="molecule type" value="Genomic_DNA"/>
</dbReference>
<gene>
    <name evidence="8" type="ORF">FNK824_LOCUS39121</name>
    <name evidence="7" type="ORF">JBS370_LOCUS10338</name>
    <name evidence="6" type="ORF">OTI717_LOCUS8471</name>
    <name evidence="4" type="ORF">RFH988_LOCUS10520</name>
    <name evidence="3" type="ORF">SEV965_LOCUS5475</name>
    <name evidence="5" type="ORF">ZHD862_LOCUS20578</name>
</gene>
<comment type="caution">
    <text evidence="3">The sequence shown here is derived from an EMBL/GenBank/DDBJ whole genome shotgun (WGS) entry which is preliminary data.</text>
</comment>
<dbReference type="AlphaFoldDB" id="A0A813ZDD0"/>
<organism evidence="3 9">
    <name type="scientific">Rotaria sordida</name>
    <dbReference type="NCBI Taxonomy" id="392033"/>
    <lineage>
        <taxon>Eukaryota</taxon>
        <taxon>Metazoa</taxon>
        <taxon>Spiralia</taxon>
        <taxon>Gnathifera</taxon>
        <taxon>Rotifera</taxon>
        <taxon>Eurotatoria</taxon>
        <taxon>Bdelloidea</taxon>
        <taxon>Philodinida</taxon>
        <taxon>Philodinidae</taxon>
        <taxon>Rotaria</taxon>
    </lineage>
</organism>
<accession>A0A813ZDD0</accession>
<evidence type="ECO:0000259" key="2">
    <source>
        <dbReference type="Pfam" id="PF04116"/>
    </source>
</evidence>
<sequence>MTTQYPWYVYFSIEAILMLIPYHGVNFYDYLTKSKPWRREIQKRKSQGIELEEASVSLHAIIHFIIRASVWYFHIYHKTMSNMNSISLISFVLKMILFDGLGVIFHQYQHSKFGRIFNHLQHHQLRTPTLASSAYTSIGELILSSHVGWILLGFIPGSFWDHCLFLVISSTIKRLCHSNYDHPWEYTKLYRLLKLVGSHEHHVHHLHPNKNFADLFIFWDQLFGTFLDPKDVDGINNYNNIMTEKVE</sequence>
<evidence type="ECO:0000313" key="3">
    <source>
        <dbReference type="EMBL" id="CAF0897817.1"/>
    </source>
</evidence>
<dbReference type="GO" id="GO:0008610">
    <property type="term" value="P:lipid biosynthetic process"/>
    <property type="evidence" value="ECO:0007669"/>
    <property type="project" value="InterPro"/>
</dbReference>
<protein>
    <recommendedName>
        <fullName evidence="2">Fatty acid hydroxylase domain-containing protein</fullName>
    </recommendedName>
</protein>
<evidence type="ECO:0000313" key="4">
    <source>
        <dbReference type="EMBL" id="CAF0930670.1"/>
    </source>
</evidence>
<dbReference type="EMBL" id="CAJNOU010000167">
    <property type="protein sequence ID" value="CAF0897817.1"/>
    <property type="molecule type" value="Genomic_DNA"/>
</dbReference>
<evidence type="ECO:0000313" key="9">
    <source>
        <dbReference type="Proteomes" id="UP000663889"/>
    </source>
</evidence>
<dbReference type="Proteomes" id="UP000663823">
    <property type="component" value="Unassembled WGS sequence"/>
</dbReference>
<evidence type="ECO:0000313" key="6">
    <source>
        <dbReference type="EMBL" id="CAF3634305.1"/>
    </source>
</evidence>
<dbReference type="Proteomes" id="UP000663874">
    <property type="component" value="Unassembled WGS sequence"/>
</dbReference>
<dbReference type="EMBL" id="CAJNOO010000394">
    <property type="protein sequence ID" value="CAF0930670.1"/>
    <property type="molecule type" value="Genomic_DNA"/>
</dbReference>